<name>A0AA95FYZ7_KLUIN</name>
<dbReference type="InterPro" id="IPR027417">
    <property type="entry name" value="P-loop_NTPase"/>
</dbReference>
<dbReference type="Gene3D" id="3.40.1350.10">
    <property type="match status" value="1"/>
</dbReference>
<organism evidence="3 4">
    <name type="scientific">Kluyvera intermedia</name>
    <name type="common">Enterobacter intermedius</name>
    <dbReference type="NCBI Taxonomy" id="61648"/>
    <lineage>
        <taxon>Bacteria</taxon>
        <taxon>Pseudomonadati</taxon>
        <taxon>Pseudomonadota</taxon>
        <taxon>Gammaproteobacteria</taxon>
        <taxon>Enterobacterales</taxon>
        <taxon>Enterobacteriaceae</taxon>
        <taxon>Kluyvera</taxon>
    </lineage>
</organism>
<dbReference type="Pfam" id="PF20720">
    <property type="entry name" value="nSTAND3"/>
    <property type="match status" value="1"/>
</dbReference>
<dbReference type="AlphaFoldDB" id="A0AA95FYZ7"/>
<sequence>MKEYDFRALNDKEFERLTIDLLSQREKTTIERFKPGRDGGIDGYYFSSEVVIIQAKHYVNTGYKGLLRTLRNEELDKVKKINPDRYIIITSVGLSPANKQEIMNLFSPFIINTNDIIGQEGINDLITNYPDVEKNHYKLWLSSSNILIELLNNGPIQKRNFLIEQAVKDSYKYIETRQLRNTVEILDKSNVVIVTGLPGVGKTTLAKQVALIYCNGGYEVYHIEDSITDIESVYLKEKKQFFYFDDFLGANHLEIFSGNSDSKIVNFIKRIISDKNKKMILTSRTNILNRAKNLSEIFNIEKIEKKEFEINVSDLTDIEKAEILYNHIWHSSLPTQYSDVYYNNRNYWKIIHHKNFNPRLISFITDNDRVSNIDISCYWSYIEESLNNPEAIWSHCFNNQIPEEVLDLVCLVVFSANNINEYDCKSALKQVFEKKYPSDYYIKINKIDSYIKESLKSTLNRTIITTSAAPQIKLSPFNPSVSDYIINRFSTNEIALSLYFTALKTIQSVSTLFSLRSNGKINAEVFITVLTSLITEVKSGKLDDYAIHLYNQIIKSGLILKNKNKMVSPDLFLTINEEYLSYDYKVGECVLWAVKNNPSLFSEQFIADFIYYALRSSWAYTLNHDDYMPLAKLIQLYPDIKNEDITITLMEHIKDFWHENYDEYLANTGKIQALYEDDIARADDIAYETLSNLISEYNFPFGDDDIEYMFENVDTSSHMMSSYDHDDEERHTFREHISNRENSESYINDLFKKR</sequence>
<dbReference type="GO" id="GO:0009307">
    <property type="term" value="P:DNA restriction-modification system"/>
    <property type="evidence" value="ECO:0007669"/>
    <property type="project" value="InterPro"/>
</dbReference>
<accession>A0AA95FYZ7</accession>
<dbReference type="GO" id="GO:0004519">
    <property type="term" value="F:endonuclease activity"/>
    <property type="evidence" value="ECO:0007669"/>
    <property type="project" value="UniProtKB-KW"/>
</dbReference>
<evidence type="ECO:0000259" key="1">
    <source>
        <dbReference type="Pfam" id="PF04471"/>
    </source>
</evidence>
<evidence type="ECO:0000313" key="4">
    <source>
        <dbReference type="Proteomes" id="UP001177527"/>
    </source>
</evidence>
<keyword evidence="3" id="KW-0255">Endonuclease</keyword>
<gene>
    <name evidence="3" type="ORF">QBD33_13100</name>
</gene>
<dbReference type="Proteomes" id="UP001177527">
    <property type="component" value="Chromosome"/>
</dbReference>
<dbReference type="RefSeq" id="WP_280555674.1">
    <property type="nucleotide sequence ID" value="NZ_CP123488.1"/>
</dbReference>
<dbReference type="EMBL" id="CP123488">
    <property type="protein sequence ID" value="WGL54616.1"/>
    <property type="molecule type" value="Genomic_DNA"/>
</dbReference>
<reference evidence="3" key="1">
    <citation type="submission" date="2023-04" db="EMBL/GenBank/DDBJ databases">
        <title>APH(3)-Id, a novel chromosomal aminoglycoside phosphotransferase, identified from an environmental isolate of Kluyvera intermedia DW18.</title>
        <authorList>
            <person name="Sha Y."/>
        </authorList>
    </citation>
    <scope>NUCLEOTIDE SEQUENCE</scope>
    <source>
        <strain evidence="3">DW18</strain>
    </source>
</reference>
<dbReference type="SUPFAM" id="SSF52540">
    <property type="entry name" value="P-loop containing nucleoside triphosphate hydrolases"/>
    <property type="match status" value="2"/>
</dbReference>
<dbReference type="InterPro" id="IPR007560">
    <property type="entry name" value="Restrct_endonuc_IV_Mrr"/>
</dbReference>
<dbReference type="Gene3D" id="3.40.50.300">
    <property type="entry name" value="P-loop containing nucleotide triphosphate hydrolases"/>
    <property type="match status" value="1"/>
</dbReference>
<protein>
    <submittedName>
        <fullName evidence="3">Restriction endonuclease</fullName>
        <ecNumber evidence="3">3.1.21.-</ecNumber>
    </submittedName>
</protein>
<dbReference type="InterPro" id="IPR049050">
    <property type="entry name" value="nSTAND3"/>
</dbReference>
<feature type="domain" description="Restriction endonuclease type IV Mrr" evidence="1">
    <location>
        <begin position="7"/>
        <end position="101"/>
    </location>
</feature>
<dbReference type="InterPro" id="IPR011856">
    <property type="entry name" value="tRNA_endonuc-like_dom_sf"/>
</dbReference>
<dbReference type="Pfam" id="PF04471">
    <property type="entry name" value="Mrr_cat"/>
    <property type="match status" value="1"/>
</dbReference>
<dbReference type="GO" id="GO:0003677">
    <property type="term" value="F:DNA binding"/>
    <property type="evidence" value="ECO:0007669"/>
    <property type="project" value="InterPro"/>
</dbReference>
<keyword evidence="3" id="KW-0378">Hydrolase</keyword>
<proteinExistence type="predicted"/>
<evidence type="ECO:0000313" key="3">
    <source>
        <dbReference type="EMBL" id="WGL54616.1"/>
    </source>
</evidence>
<keyword evidence="3" id="KW-0540">Nuclease</keyword>
<evidence type="ECO:0000259" key="2">
    <source>
        <dbReference type="Pfam" id="PF20720"/>
    </source>
</evidence>
<feature type="domain" description="Novel STAND NTPase 3" evidence="2">
    <location>
        <begin position="173"/>
        <end position="330"/>
    </location>
</feature>
<dbReference type="GO" id="GO:0016787">
    <property type="term" value="F:hydrolase activity"/>
    <property type="evidence" value="ECO:0007669"/>
    <property type="project" value="UniProtKB-KW"/>
</dbReference>
<dbReference type="EC" id="3.1.21.-" evidence="3"/>